<evidence type="ECO:0000256" key="2">
    <source>
        <dbReference type="SAM" id="SignalP"/>
    </source>
</evidence>
<accession>A0ABZ0D0B3</accession>
<evidence type="ECO:0000313" key="4">
    <source>
        <dbReference type="Proteomes" id="UP001303946"/>
    </source>
</evidence>
<gene>
    <name evidence="3" type="ORF">RXV79_01035</name>
</gene>
<evidence type="ECO:0000313" key="3">
    <source>
        <dbReference type="EMBL" id="WOB08652.1"/>
    </source>
</evidence>
<dbReference type="Pfam" id="PF03401">
    <property type="entry name" value="TctC"/>
    <property type="match status" value="1"/>
</dbReference>
<dbReference type="SUPFAM" id="SSF53850">
    <property type="entry name" value="Periplasmic binding protein-like II"/>
    <property type="match status" value="1"/>
</dbReference>
<dbReference type="RefSeq" id="WP_316701461.1">
    <property type="nucleotide sequence ID" value="NZ_CP136336.1"/>
</dbReference>
<dbReference type="CDD" id="cd07012">
    <property type="entry name" value="PBP2_Bug_TTT"/>
    <property type="match status" value="1"/>
</dbReference>
<dbReference type="PANTHER" id="PTHR42928:SF5">
    <property type="entry name" value="BLR1237 PROTEIN"/>
    <property type="match status" value="1"/>
</dbReference>
<dbReference type="Gene3D" id="3.40.190.150">
    <property type="entry name" value="Bordetella uptake gene, domain 1"/>
    <property type="match status" value="1"/>
</dbReference>
<dbReference type="Gene3D" id="3.40.190.10">
    <property type="entry name" value="Periplasmic binding protein-like II"/>
    <property type="match status" value="1"/>
</dbReference>
<organism evidence="3 4">
    <name type="scientific">Piscinibacter gummiphilus</name>
    <dbReference type="NCBI Taxonomy" id="946333"/>
    <lineage>
        <taxon>Bacteria</taxon>
        <taxon>Pseudomonadati</taxon>
        <taxon>Pseudomonadota</taxon>
        <taxon>Betaproteobacteria</taxon>
        <taxon>Burkholderiales</taxon>
        <taxon>Sphaerotilaceae</taxon>
        <taxon>Piscinibacter</taxon>
    </lineage>
</organism>
<proteinExistence type="inferred from homology"/>
<dbReference type="InterPro" id="IPR042100">
    <property type="entry name" value="Bug_dom1"/>
</dbReference>
<reference evidence="3 4" key="1">
    <citation type="submission" date="2023-10" db="EMBL/GenBank/DDBJ databases">
        <title>Bacteria for the degradation of biodegradable plastic PBAT(Polybutylene adipate terephthalate).</title>
        <authorList>
            <person name="Weon H.-Y."/>
            <person name="Yeon J."/>
        </authorList>
    </citation>
    <scope>NUCLEOTIDE SEQUENCE [LARGE SCALE GENOMIC DNA]</scope>
    <source>
        <strain evidence="3 4">SBD 7-3</strain>
    </source>
</reference>
<evidence type="ECO:0000256" key="1">
    <source>
        <dbReference type="ARBA" id="ARBA00006987"/>
    </source>
</evidence>
<sequence>MTPRKARRALCLAAALCVAAGVSPVQAQGYPAKPIRFVVGFSPGSSIDTVARIVADHLKTKLGQPVTVDNRTGANGMLAASELARAPADGYTVLVSNSSTITVNPLLYGKKMAYDVERDLAPVSLVVSVPFILTVNPDKDTTAKVMNVPDFVKAAKAGSLAYGSAGVGNLTQLSMELLAQQSGMKITHVPYKGSAPAQLALLGKEVDAAFDNPAAMQQIKAGKLRAIAVSSAQRWRDLPEVPSIAEQGFPGYDISFWVGAFVPANTPPAVVKVLSDAMKAATEDPATRALLAQQGNILALGPKDFATRIKSETAQYAEIIKRSNIELKE</sequence>
<dbReference type="InterPro" id="IPR005064">
    <property type="entry name" value="BUG"/>
</dbReference>
<dbReference type="Proteomes" id="UP001303946">
    <property type="component" value="Chromosome"/>
</dbReference>
<keyword evidence="4" id="KW-1185">Reference proteome</keyword>
<feature type="chain" id="PRO_5046409232" evidence="2">
    <location>
        <begin position="28"/>
        <end position="329"/>
    </location>
</feature>
<dbReference type="PANTHER" id="PTHR42928">
    <property type="entry name" value="TRICARBOXYLATE-BINDING PROTEIN"/>
    <property type="match status" value="1"/>
</dbReference>
<feature type="signal peptide" evidence="2">
    <location>
        <begin position="1"/>
        <end position="27"/>
    </location>
</feature>
<dbReference type="PIRSF" id="PIRSF017082">
    <property type="entry name" value="YflP"/>
    <property type="match status" value="1"/>
</dbReference>
<protein>
    <submittedName>
        <fullName evidence="3">Tripartite tricarboxylate transporter substrate binding protein</fullName>
    </submittedName>
</protein>
<name>A0ABZ0D0B3_9BURK</name>
<dbReference type="EMBL" id="CP136336">
    <property type="protein sequence ID" value="WOB08652.1"/>
    <property type="molecule type" value="Genomic_DNA"/>
</dbReference>
<comment type="similarity">
    <text evidence="1">Belongs to the UPF0065 (bug) family.</text>
</comment>
<keyword evidence="2" id="KW-0732">Signal</keyword>